<dbReference type="PANTHER" id="PTHR46500:SF1">
    <property type="entry name" value="CILIA- AND FLAGELLA-ASSOCIATED PROTEIN 221"/>
    <property type="match status" value="1"/>
</dbReference>
<dbReference type="GO" id="GO:0003341">
    <property type="term" value="P:cilium movement"/>
    <property type="evidence" value="ECO:0007669"/>
    <property type="project" value="InterPro"/>
</dbReference>
<evidence type="ECO:0000313" key="2">
    <source>
        <dbReference type="EMBL" id="PFX33812.1"/>
    </source>
</evidence>
<dbReference type="PANTHER" id="PTHR46500">
    <property type="entry name" value="CILIA- AND FLAGELLA-ASSOCIATED PROTEIN 221"/>
    <property type="match status" value="1"/>
</dbReference>
<feature type="region of interest" description="Disordered" evidence="1">
    <location>
        <begin position="600"/>
        <end position="642"/>
    </location>
</feature>
<reference evidence="3" key="1">
    <citation type="journal article" date="2017" name="bioRxiv">
        <title>Comparative analysis of the genomes of Stylophora pistillata and Acropora digitifera provides evidence for extensive differences between species of corals.</title>
        <authorList>
            <person name="Voolstra C.R."/>
            <person name="Li Y."/>
            <person name="Liew Y.J."/>
            <person name="Baumgarten S."/>
            <person name="Zoccola D."/>
            <person name="Flot J.-F."/>
            <person name="Tambutte S."/>
            <person name="Allemand D."/>
            <person name="Aranda M."/>
        </authorList>
    </citation>
    <scope>NUCLEOTIDE SEQUENCE [LARGE SCALE GENOMIC DNA]</scope>
</reference>
<sequence>MVSDSFDSFVAPVIKKPVPNHLLETKIYAKVGQNSILQAKPSVINFSGFKVGEKITPTLRLANASDESQRMHIIPPSTKFFYIKYTKKHHSFFRNLPQSLKVCTFLTQFLYLTTKVIPLKCDIPVEFEFTLSYVQLHPAFTVEPMSGIVPGNGEVEVKVTFAPMDFSTAHMKLQLMVSQFNMSPLVCSLTGTSEPGLAKRLKEKAWIEELPPLPTNGILDPLLIDPLGRTRLKKLKTRPWTPGEKRSQELVRDGLRFPTSGLDNPSSVCSILLQQPGKLKAKQIREAVQNKKDVSGSTKQMKETKFEYEVHQNIQDERQNQLRWCVRLGEDPMSEATRKQIYDKRIDDEREYKLNRGDPVIEDEYDRSCVGCELRRIHRQADEVPQNEPRFDLLVNDEWSKRHMVVQRFVQAGRKYYRGIDERDEENPIFKSTKDALEFGVTLFKKKKVIIRLRANRHLGSLGEFVTNWRRGKFTREHSRSQLAESEGEKFFDEDEVPLQISSEGIFPFSFPSYKSPDTKDDMDVDALGTLRVQATVVNVKKHVPYYNLKVPKQYDILGYNRHSVADASSGYVPPNLVRPLRVGAEDEIINLISSVPLTSVRSPSPVPTTEGGEETKEEGERDTAQSPQMKSPINTTSQEDVAVQEPEAVPLVVPAALFRPTSYHPLHIFNPAPGLQVFKPPLPYAEVDEDYHLCPLPRNRTAGKSGKQGRKYLERQDVIPGVMTWKRFPCQPLVSMAANPTISNVWIPRWTDPFSEDMLPTEVPSLLQGLPDDDVMSDDEMEEEGADPGFQEIPIPTPEMVNAQFASAESILGDQDQQRSSQLSEMVLHPGGNTRSLVAAPTAATTSLVPREKREKELNEFLRQRQNRVGMRIKQRVQSINDAMASSNLELK</sequence>
<organism evidence="2 3">
    <name type="scientific">Stylophora pistillata</name>
    <name type="common">Smooth cauliflower coral</name>
    <dbReference type="NCBI Taxonomy" id="50429"/>
    <lineage>
        <taxon>Eukaryota</taxon>
        <taxon>Metazoa</taxon>
        <taxon>Cnidaria</taxon>
        <taxon>Anthozoa</taxon>
        <taxon>Hexacorallia</taxon>
        <taxon>Scleractinia</taxon>
        <taxon>Astrocoeniina</taxon>
        <taxon>Pocilloporidae</taxon>
        <taxon>Stylophora</taxon>
    </lineage>
</organism>
<dbReference type="Proteomes" id="UP000225706">
    <property type="component" value="Unassembled WGS sequence"/>
</dbReference>
<dbReference type="Gene3D" id="2.60.40.10">
    <property type="entry name" value="Immunoglobulins"/>
    <property type="match status" value="1"/>
</dbReference>
<protein>
    <submittedName>
        <fullName evidence="2">Primary ciliary dyskinesia protein 1</fullName>
    </submittedName>
</protein>
<gene>
    <name evidence="2" type="primary">PCDP1</name>
    <name evidence="2" type="ORF">AWC38_SpisGene1308</name>
</gene>
<dbReference type="EMBL" id="LSMT01000008">
    <property type="protein sequence ID" value="PFX33812.1"/>
    <property type="molecule type" value="Genomic_DNA"/>
</dbReference>
<dbReference type="InterPro" id="IPR029676">
    <property type="entry name" value="CFAP221"/>
</dbReference>
<name>A0A2B4SZ13_STYPI</name>
<dbReference type="OrthoDB" id="5538672at2759"/>
<dbReference type="AlphaFoldDB" id="A0A2B4SZ13"/>
<dbReference type="GO" id="GO:0044458">
    <property type="term" value="P:motile cilium assembly"/>
    <property type="evidence" value="ECO:0007669"/>
    <property type="project" value="TreeGrafter"/>
</dbReference>
<accession>A0A2B4SZ13</accession>
<feature type="compositionally biased region" description="Polar residues" evidence="1">
    <location>
        <begin position="625"/>
        <end position="640"/>
    </location>
</feature>
<proteinExistence type="predicted"/>
<dbReference type="GO" id="GO:0097729">
    <property type="term" value="C:9+2 motile cilium"/>
    <property type="evidence" value="ECO:0007669"/>
    <property type="project" value="TreeGrafter"/>
</dbReference>
<dbReference type="InterPro" id="IPR013783">
    <property type="entry name" value="Ig-like_fold"/>
</dbReference>
<keyword evidence="3" id="KW-1185">Reference proteome</keyword>
<dbReference type="STRING" id="50429.A0A2B4SZ13"/>
<evidence type="ECO:0000256" key="1">
    <source>
        <dbReference type="SAM" id="MobiDB-lite"/>
    </source>
</evidence>
<comment type="caution">
    <text evidence="2">The sequence shown here is derived from an EMBL/GenBank/DDBJ whole genome shotgun (WGS) entry which is preliminary data.</text>
</comment>
<evidence type="ECO:0000313" key="3">
    <source>
        <dbReference type="Proteomes" id="UP000225706"/>
    </source>
</evidence>